<dbReference type="EMBL" id="NNSR01000033">
    <property type="protein sequence ID" value="PKD32082.1"/>
    <property type="molecule type" value="Genomic_DNA"/>
</dbReference>
<evidence type="ECO:0000313" key="3">
    <source>
        <dbReference type="Proteomes" id="UP000233425"/>
    </source>
</evidence>
<keyword evidence="3" id="KW-1185">Reference proteome</keyword>
<dbReference type="PANTHER" id="PTHR33498">
    <property type="entry name" value="TRANSPOSASE FOR INSERTION SEQUENCE ELEMENT IS1557"/>
    <property type="match status" value="1"/>
</dbReference>
<dbReference type="Pfam" id="PF01610">
    <property type="entry name" value="DDE_Tnp_ISL3"/>
    <property type="match status" value="1"/>
</dbReference>
<organism evidence="2 3">
    <name type="scientific">Ruminococcus bromii</name>
    <dbReference type="NCBI Taxonomy" id="40518"/>
    <lineage>
        <taxon>Bacteria</taxon>
        <taxon>Bacillati</taxon>
        <taxon>Bacillota</taxon>
        <taxon>Clostridia</taxon>
        <taxon>Eubacteriales</taxon>
        <taxon>Oscillospiraceae</taxon>
        <taxon>Ruminococcus</taxon>
    </lineage>
</organism>
<dbReference type="Proteomes" id="UP000233425">
    <property type="component" value="Unassembled WGS sequence"/>
</dbReference>
<reference evidence="2" key="1">
    <citation type="journal article" date="2018" name="Environ. Microbiol.">
        <title>Sporulation capability and amylosome conservation among diverse human colonic and rumen isolates of the keystone starch-degrader Ruminococcus bromii.</title>
        <authorList>
            <person name="Mukhopadhya I."/>
            <person name="Morais S."/>
            <person name="Laverde-Gomez J."/>
            <person name="Sheridan P.O."/>
            <person name="Walker A.W."/>
            <person name="Kelly W."/>
            <person name="Klieve A.V."/>
            <person name="Ouwerkerk D."/>
            <person name="Duncan S.H."/>
            <person name="Louis P."/>
            <person name="Koropatkin N."/>
            <person name="Cockburn D."/>
            <person name="Kibler R."/>
            <person name="Cooper P.J."/>
            <person name="Sandoval C."/>
            <person name="Crost E."/>
            <person name="Juge N."/>
            <person name="Bayer E.A."/>
            <person name="Flint H.J."/>
        </authorList>
    </citation>
    <scope>NUCLEOTIDE SEQUENCE [LARGE SCALE GENOMIC DNA]</scope>
    <source>
        <strain evidence="2">ATCC 27255</strain>
    </source>
</reference>
<name>A0A2N0UYL5_9FIRM</name>
<evidence type="ECO:0000313" key="2">
    <source>
        <dbReference type="EMBL" id="PKD32082.1"/>
    </source>
</evidence>
<evidence type="ECO:0000259" key="1">
    <source>
        <dbReference type="Pfam" id="PF01610"/>
    </source>
</evidence>
<proteinExistence type="predicted"/>
<comment type="caution">
    <text evidence="2">The sequence shown here is derived from an EMBL/GenBank/DDBJ whole genome shotgun (WGS) entry which is preliminary data.</text>
</comment>
<gene>
    <name evidence="2" type="ORF">RBATCC27255_00647</name>
</gene>
<sequence length="223" mass="25943">MSIKAIQELTGIHWDTIRKVQREIMDEAIWEREKMLKEEGYKPRILAVDEFAIHKGHSYATCVMDFEQGDILWVGKGRAMKDFEKFFEDMTSDSLSAVIAVAMDMNASYNKLVTKHLPKAQIVYDRFHMQSQFGRDVLGVIRLDEARRHKAKEKEILADISDDTDKETMKSLKQEAKAEKQEYSQLKKLRWSLLINSDKLSDSKPSNYNLFCKIITTLLFVMP</sequence>
<protein>
    <submittedName>
        <fullName evidence="2">Transposase</fullName>
    </submittedName>
</protein>
<accession>A0A2N0UYL5</accession>
<dbReference type="InterPro" id="IPR002560">
    <property type="entry name" value="Transposase_DDE"/>
</dbReference>
<dbReference type="AlphaFoldDB" id="A0A2N0UYL5"/>
<dbReference type="PANTHER" id="PTHR33498:SF1">
    <property type="entry name" value="TRANSPOSASE FOR INSERTION SEQUENCE ELEMENT IS1557"/>
    <property type="match status" value="1"/>
</dbReference>
<dbReference type="InterPro" id="IPR047951">
    <property type="entry name" value="Transpos_ISL3"/>
</dbReference>
<feature type="domain" description="Transposase IS204/IS1001/IS1096/IS1165 DDE" evidence="1">
    <location>
        <begin position="46"/>
        <end position="210"/>
    </location>
</feature>